<feature type="domain" description="Cupin type-2" evidence="1">
    <location>
        <begin position="31"/>
        <end position="94"/>
    </location>
</feature>
<evidence type="ECO:0000313" key="2">
    <source>
        <dbReference type="EMBL" id="EOZ93281.1"/>
    </source>
</evidence>
<dbReference type="Proteomes" id="UP000006073">
    <property type="component" value="Unassembled WGS sequence"/>
</dbReference>
<sequence>MQKTIVNPLYKDKVTFVQTAEETKGKITELHLELNPEGANPLHLHTSFTETFTAVKGRLGLKLAKGKTLILNPGESYKVEKRELHGFFNPENHNIEFNIKIEPGHQGFEYALRIMYGLAEDGLTDKNGIPKDLGVAFILAEMNDSFVDSFLFKLLSPLGKFLAKKAKQKGVKEELIKKYCV</sequence>
<dbReference type="Pfam" id="PF07883">
    <property type="entry name" value="Cupin_2"/>
    <property type="match status" value="1"/>
</dbReference>
<keyword evidence="3" id="KW-1185">Reference proteome</keyword>
<dbReference type="InterPro" id="IPR014710">
    <property type="entry name" value="RmlC-like_jellyroll"/>
</dbReference>
<protein>
    <recommendedName>
        <fullName evidence="1">Cupin type-2 domain-containing protein</fullName>
    </recommendedName>
</protein>
<dbReference type="STRING" id="1189612.A33Q_3871"/>
<reference evidence="2 3" key="1">
    <citation type="journal article" date="2013" name="Genome Announc.">
        <title>Draft Genome Sequence of Indibacter alkaliphilus Strain LW1T, Isolated from Lonar Lake, a Haloalkaline Lake in the Buldana District of Maharashtra, India.</title>
        <authorList>
            <person name="Singh A."/>
            <person name="Kumar Jangir P."/>
            <person name="Sharma R."/>
            <person name="Singh A."/>
            <person name="Kumar Pinnaka A."/>
            <person name="Shivaji S."/>
        </authorList>
    </citation>
    <scope>NUCLEOTIDE SEQUENCE [LARGE SCALE GENOMIC DNA]</scope>
    <source>
        <strain evidence="3">CCUG 57479 / KCTC 22604 / LW1</strain>
    </source>
</reference>
<organism evidence="2 3">
    <name type="scientific">Indibacter alkaliphilus (strain CCUG 57479 / KCTC 22604 / LW1)</name>
    <dbReference type="NCBI Taxonomy" id="1189612"/>
    <lineage>
        <taxon>Bacteria</taxon>
        <taxon>Pseudomonadati</taxon>
        <taxon>Bacteroidota</taxon>
        <taxon>Cytophagia</taxon>
        <taxon>Cytophagales</taxon>
        <taxon>Cyclobacteriaceae</taxon>
    </lineage>
</organism>
<accession>S2DMW4</accession>
<comment type="caution">
    <text evidence="2">The sequence shown here is derived from an EMBL/GenBank/DDBJ whole genome shotgun (WGS) entry which is preliminary data.</text>
</comment>
<dbReference type="AlphaFoldDB" id="S2DMW4"/>
<dbReference type="OrthoDB" id="72027at2"/>
<dbReference type="InterPro" id="IPR013096">
    <property type="entry name" value="Cupin_2"/>
</dbReference>
<proteinExistence type="predicted"/>
<gene>
    <name evidence="2" type="ORF">A33Q_3871</name>
</gene>
<dbReference type="EMBL" id="ALWO02000047">
    <property type="protein sequence ID" value="EOZ93281.1"/>
    <property type="molecule type" value="Genomic_DNA"/>
</dbReference>
<evidence type="ECO:0000259" key="1">
    <source>
        <dbReference type="Pfam" id="PF07883"/>
    </source>
</evidence>
<dbReference type="InterPro" id="IPR011051">
    <property type="entry name" value="RmlC_Cupin_sf"/>
</dbReference>
<evidence type="ECO:0000313" key="3">
    <source>
        <dbReference type="Proteomes" id="UP000006073"/>
    </source>
</evidence>
<dbReference type="CDD" id="cd02208">
    <property type="entry name" value="cupin_RmlC-like"/>
    <property type="match status" value="1"/>
</dbReference>
<dbReference type="eggNOG" id="COG0662">
    <property type="taxonomic scope" value="Bacteria"/>
</dbReference>
<name>S2DMW4_INDAL</name>
<dbReference type="Gene3D" id="2.60.120.10">
    <property type="entry name" value="Jelly Rolls"/>
    <property type="match status" value="1"/>
</dbReference>
<dbReference type="RefSeq" id="WP_009035386.1">
    <property type="nucleotide sequence ID" value="NZ_ALWO02000047.1"/>
</dbReference>
<dbReference type="SUPFAM" id="SSF51182">
    <property type="entry name" value="RmlC-like cupins"/>
    <property type="match status" value="1"/>
</dbReference>